<dbReference type="SMART" id="SM00661">
    <property type="entry name" value="RPOL9"/>
    <property type="match status" value="1"/>
</dbReference>
<feature type="domain" description="TFIIS-type" evidence="12">
    <location>
        <begin position="84"/>
        <end position="126"/>
    </location>
</feature>
<dbReference type="GO" id="GO:0003676">
    <property type="term" value="F:nucleic acid binding"/>
    <property type="evidence" value="ECO:0007669"/>
    <property type="project" value="InterPro"/>
</dbReference>
<name>A0A0X3PXC6_SCHSO</name>
<dbReference type="GO" id="GO:0005730">
    <property type="term" value="C:nucleolus"/>
    <property type="evidence" value="ECO:0007669"/>
    <property type="project" value="UniProtKB-SubCell"/>
</dbReference>
<dbReference type="GO" id="GO:0006283">
    <property type="term" value="P:transcription-coupled nucleotide-excision repair"/>
    <property type="evidence" value="ECO:0007669"/>
    <property type="project" value="TreeGrafter"/>
</dbReference>
<feature type="binding site" evidence="9">
    <location>
        <position position="88"/>
    </location>
    <ligand>
        <name>Zn(2+)</name>
        <dbReference type="ChEBI" id="CHEBI:29105"/>
        <label>2</label>
    </ligand>
</feature>
<reference evidence="13" key="1">
    <citation type="submission" date="2016-01" db="EMBL/GenBank/DDBJ databases">
        <title>Reference transcriptome for the parasite Schistocephalus solidus: insights into the molecular evolution of parasitism.</title>
        <authorList>
            <person name="Hebert F.O."/>
            <person name="Grambauer S."/>
            <person name="Barber I."/>
            <person name="Landry C.R."/>
            <person name="Aubin-Horth N."/>
        </authorList>
    </citation>
    <scope>NUCLEOTIDE SEQUENCE</scope>
</reference>
<dbReference type="PANTHER" id="PTHR11239">
    <property type="entry name" value="DNA-DIRECTED RNA POLYMERASE"/>
    <property type="match status" value="1"/>
</dbReference>
<evidence type="ECO:0000256" key="6">
    <source>
        <dbReference type="ARBA" id="ARBA00023163"/>
    </source>
</evidence>
<evidence type="ECO:0000256" key="7">
    <source>
        <dbReference type="ARBA" id="ARBA00023242"/>
    </source>
</evidence>
<evidence type="ECO:0000256" key="1">
    <source>
        <dbReference type="ARBA" id="ARBA00004604"/>
    </source>
</evidence>
<feature type="binding site" evidence="9">
    <location>
        <position position="121"/>
    </location>
    <ligand>
        <name>Zn(2+)</name>
        <dbReference type="ChEBI" id="CHEBI:29105"/>
        <label>2</label>
    </ligand>
</feature>
<evidence type="ECO:0000259" key="12">
    <source>
        <dbReference type="PROSITE" id="PS51133"/>
    </source>
</evidence>
<evidence type="ECO:0000256" key="4">
    <source>
        <dbReference type="ARBA" id="ARBA00022771"/>
    </source>
</evidence>
<dbReference type="InterPro" id="IPR001529">
    <property type="entry name" value="Zn_ribbon_RPB9"/>
</dbReference>
<comment type="subcellular location">
    <subcellularLocation>
        <location evidence="1">Nucleus</location>
        <location evidence="1">Nucleolus</location>
    </subcellularLocation>
</comment>
<feature type="binding site" evidence="9">
    <location>
        <position position="41"/>
    </location>
    <ligand>
        <name>Zn(2+)</name>
        <dbReference type="ChEBI" id="CHEBI:29105"/>
        <label>1</label>
    </ligand>
</feature>
<dbReference type="GO" id="GO:0006367">
    <property type="term" value="P:transcription initiation at RNA polymerase II promoter"/>
    <property type="evidence" value="ECO:0007669"/>
    <property type="project" value="TreeGrafter"/>
</dbReference>
<organism evidence="13">
    <name type="scientific">Schistocephalus solidus</name>
    <name type="common">Tapeworm</name>
    <dbReference type="NCBI Taxonomy" id="70667"/>
    <lineage>
        <taxon>Eukaryota</taxon>
        <taxon>Metazoa</taxon>
        <taxon>Spiralia</taxon>
        <taxon>Lophotrochozoa</taxon>
        <taxon>Platyhelminthes</taxon>
        <taxon>Cestoda</taxon>
        <taxon>Eucestoda</taxon>
        <taxon>Diphyllobothriidea</taxon>
        <taxon>Diphyllobothriidae</taxon>
        <taxon>Schistocephalus</taxon>
    </lineage>
</organism>
<dbReference type="AlphaFoldDB" id="A0A0X3PXC6"/>
<sequence length="127" mass="14852">MLTVGEDEEKAGTVGILFCSECNNMLYPKEDKRHKRLMYACRNCDYTQAADNPCVYVNRLEQEIDELSLIVPDVVHDPTLPRTEDHICRRCGKQEAVFFQSQTVKAEENMRLYYVCTNLDCLYKWTE</sequence>
<feature type="binding site" evidence="9">
    <location>
        <position position="91"/>
    </location>
    <ligand>
        <name>Zn(2+)</name>
        <dbReference type="ChEBI" id="CHEBI:29105"/>
        <label>2</label>
    </ligand>
</feature>
<comment type="similarity">
    <text evidence="8 11">Belongs to the archaeal rpoM/eukaryotic RPA12/RPB9/RPC11 RNA polymerase family.</text>
</comment>
<dbReference type="PROSITE" id="PS51133">
    <property type="entry name" value="ZF_TFIIS_2"/>
    <property type="match status" value="1"/>
</dbReference>
<feature type="binding site" evidence="9">
    <location>
        <position position="22"/>
    </location>
    <ligand>
        <name>Zn(2+)</name>
        <dbReference type="ChEBI" id="CHEBI:29105"/>
        <label>1</label>
    </ligand>
</feature>
<keyword evidence="2 8" id="KW-0240">DNA-directed RNA polymerase</keyword>
<dbReference type="PANTHER" id="PTHR11239:SF1">
    <property type="entry name" value="DNA-DIRECTED RNA POLYMERASE II SUBUNIT RPB9"/>
    <property type="match status" value="1"/>
</dbReference>
<keyword evidence="7 8" id="KW-0539">Nucleus</keyword>
<dbReference type="Pfam" id="PF01096">
    <property type="entry name" value="Zn_ribbon_TFIIS"/>
    <property type="match status" value="1"/>
</dbReference>
<keyword evidence="5 9" id="KW-0862">Zinc</keyword>
<evidence type="ECO:0000256" key="5">
    <source>
        <dbReference type="ARBA" id="ARBA00022833"/>
    </source>
</evidence>
<feature type="zinc finger region" description="C4-type" evidence="10">
    <location>
        <begin position="19"/>
        <end position="44"/>
    </location>
</feature>
<evidence type="ECO:0000256" key="8">
    <source>
        <dbReference type="PIRNR" id="PIRNR005586"/>
    </source>
</evidence>
<evidence type="ECO:0000256" key="11">
    <source>
        <dbReference type="RuleBase" id="RU003474"/>
    </source>
</evidence>
<dbReference type="CDD" id="cd10508">
    <property type="entry name" value="Zn-ribbon_RPB9"/>
    <property type="match status" value="1"/>
</dbReference>
<dbReference type="SMART" id="SM00440">
    <property type="entry name" value="ZnF_C2C2"/>
    <property type="match status" value="1"/>
</dbReference>
<dbReference type="FunFam" id="2.20.25.10:FF:000004">
    <property type="entry name" value="DNA-directed RNA polymerase subunit"/>
    <property type="match status" value="1"/>
</dbReference>
<dbReference type="FunFam" id="2.20.25.10:FF:000009">
    <property type="entry name" value="DNA-directed RNA polymerase subunit"/>
    <property type="match status" value="1"/>
</dbReference>
<dbReference type="InterPro" id="IPR019761">
    <property type="entry name" value="DNA-dir_RNA_pol-M_15_CS"/>
</dbReference>
<keyword evidence="3 9" id="KW-0479">Metal-binding</keyword>
<feature type="binding site" evidence="9">
    <location>
        <position position="116"/>
    </location>
    <ligand>
        <name>Zn(2+)</name>
        <dbReference type="ChEBI" id="CHEBI:29105"/>
        <label>2</label>
    </ligand>
</feature>
<dbReference type="Pfam" id="PF02150">
    <property type="entry name" value="Zn_ribbon_RPB9"/>
    <property type="match status" value="1"/>
</dbReference>
<dbReference type="EMBL" id="GEEE01006730">
    <property type="protein sequence ID" value="JAP56495.1"/>
    <property type="molecule type" value="Transcribed_RNA"/>
</dbReference>
<dbReference type="InterPro" id="IPR001222">
    <property type="entry name" value="Znf_TFIIS"/>
</dbReference>
<proteinExistence type="inferred from homology"/>
<protein>
    <recommendedName>
        <fullName evidence="8">DNA-directed RNA polymerase subunit</fullName>
    </recommendedName>
</protein>
<keyword evidence="6 8" id="KW-0804">Transcription</keyword>
<dbReference type="PIRSF" id="PIRSF005586">
    <property type="entry name" value="RNApol_RpoM"/>
    <property type="match status" value="1"/>
</dbReference>
<comment type="function">
    <text evidence="8">DNA-dependent RNA polymerase catalyzes the transcription of DNA into RNA using the four ribonucleoside triphosphates as substrates.</text>
</comment>
<dbReference type="SUPFAM" id="SSF57783">
    <property type="entry name" value="Zinc beta-ribbon"/>
    <property type="match status" value="2"/>
</dbReference>
<feature type="binding site" evidence="9">
    <location>
        <position position="19"/>
    </location>
    <ligand>
        <name>Zn(2+)</name>
        <dbReference type="ChEBI" id="CHEBI:29105"/>
        <label>1</label>
    </ligand>
</feature>
<evidence type="ECO:0000256" key="3">
    <source>
        <dbReference type="ARBA" id="ARBA00022723"/>
    </source>
</evidence>
<accession>A0A0X3PXC6</accession>
<gene>
    <name evidence="13" type="primary">RPB9</name>
    <name evidence="13" type="ORF">TR132893</name>
</gene>
<dbReference type="Gene3D" id="2.20.25.10">
    <property type="match status" value="2"/>
</dbReference>
<dbReference type="GO" id="GO:0008270">
    <property type="term" value="F:zinc ion binding"/>
    <property type="evidence" value="ECO:0007669"/>
    <property type="project" value="UniProtKB-KW"/>
</dbReference>
<evidence type="ECO:0000256" key="10">
    <source>
        <dbReference type="PIRSR" id="PIRSR005586-2"/>
    </source>
</evidence>
<dbReference type="GO" id="GO:0001193">
    <property type="term" value="P:maintenance of transcriptional fidelity during transcription elongation by RNA polymerase II"/>
    <property type="evidence" value="ECO:0007669"/>
    <property type="project" value="TreeGrafter"/>
</dbReference>
<dbReference type="InterPro" id="IPR012164">
    <property type="entry name" value="Rpa12/Rpb9/Rpc10/TFS"/>
</dbReference>
<dbReference type="GO" id="GO:0005665">
    <property type="term" value="C:RNA polymerase II, core complex"/>
    <property type="evidence" value="ECO:0007669"/>
    <property type="project" value="TreeGrafter"/>
</dbReference>
<dbReference type="InterPro" id="IPR034012">
    <property type="entry name" value="Zn_ribbon_RPB9_C"/>
</dbReference>
<keyword evidence="4 10" id="KW-0863">Zinc-finger</keyword>
<evidence type="ECO:0000313" key="13">
    <source>
        <dbReference type="EMBL" id="JAP56495.1"/>
    </source>
</evidence>
<dbReference type="PROSITE" id="PS01030">
    <property type="entry name" value="RNA_POL_M_15KD"/>
    <property type="match status" value="1"/>
</dbReference>
<evidence type="ECO:0000256" key="9">
    <source>
        <dbReference type="PIRSR" id="PIRSR005586-1"/>
    </source>
</evidence>
<dbReference type="GO" id="GO:0003899">
    <property type="term" value="F:DNA-directed RNA polymerase activity"/>
    <property type="evidence" value="ECO:0007669"/>
    <property type="project" value="InterPro"/>
</dbReference>
<feature type="binding site" evidence="9">
    <location>
        <position position="44"/>
    </location>
    <ligand>
        <name>Zn(2+)</name>
        <dbReference type="ChEBI" id="CHEBI:29105"/>
        <label>1</label>
    </ligand>
</feature>
<evidence type="ECO:0000256" key="2">
    <source>
        <dbReference type="ARBA" id="ARBA00022478"/>
    </source>
</evidence>